<evidence type="ECO:0000313" key="3">
    <source>
        <dbReference type="Proteomes" id="UP000184512"/>
    </source>
</evidence>
<dbReference type="PANTHER" id="PTHR33099">
    <property type="entry name" value="FE2OG DIOXYGENASE DOMAIN-CONTAINING PROTEIN"/>
    <property type="match status" value="1"/>
</dbReference>
<accession>A0A1M6EP11</accession>
<dbReference type="OrthoDB" id="9782970at2"/>
<dbReference type="Proteomes" id="UP000184512">
    <property type="component" value="Unassembled WGS sequence"/>
</dbReference>
<feature type="domain" description="Fe2OG dioxygenase" evidence="1">
    <location>
        <begin position="117"/>
        <end position="210"/>
    </location>
</feature>
<dbReference type="PANTHER" id="PTHR33099:SF7">
    <property type="entry name" value="MYND-TYPE DOMAIN-CONTAINING PROTEIN"/>
    <property type="match status" value="1"/>
</dbReference>
<reference evidence="2 3" key="1">
    <citation type="submission" date="2016-11" db="EMBL/GenBank/DDBJ databases">
        <authorList>
            <person name="Jaros S."/>
            <person name="Januszkiewicz K."/>
            <person name="Wedrychowicz H."/>
        </authorList>
    </citation>
    <scope>NUCLEOTIDE SEQUENCE [LARGE SCALE GENOMIC DNA]</scope>
    <source>
        <strain evidence="2 3">DSM 12906</strain>
    </source>
</reference>
<protein>
    <submittedName>
        <fullName evidence="2">2OG-Fe(II) oxygenase superfamily protein</fullName>
    </submittedName>
</protein>
<dbReference type="PROSITE" id="PS51471">
    <property type="entry name" value="FE2OG_OXY"/>
    <property type="match status" value="1"/>
</dbReference>
<evidence type="ECO:0000313" key="2">
    <source>
        <dbReference type="EMBL" id="SHI87202.1"/>
    </source>
</evidence>
<dbReference type="RefSeq" id="WP_084189403.1">
    <property type="nucleotide sequence ID" value="NZ_FQZG01000018.1"/>
</dbReference>
<evidence type="ECO:0000259" key="1">
    <source>
        <dbReference type="PROSITE" id="PS51471"/>
    </source>
</evidence>
<keyword evidence="3" id="KW-1185">Reference proteome</keyword>
<dbReference type="Pfam" id="PF13640">
    <property type="entry name" value="2OG-FeII_Oxy_3"/>
    <property type="match status" value="1"/>
</dbReference>
<dbReference type="AlphaFoldDB" id="A0A1M6EP11"/>
<dbReference type="InterPro" id="IPR044862">
    <property type="entry name" value="Pro_4_hyd_alph_FE2OG_OXY"/>
</dbReference>
<dbReference type="STRING" id="1123357.SAMN02745244_01234"/>
<name>A0A1M6EP11_9ACTN</name>
<dbReference type="InterPro" id="IPR005123">
    <property type="entry name" value="Oxoglu/Fe-dep_dioxygenase_dom"/>
</dbReference>
<sequence length="743" mass="81529">MVKPARERIALLLQGGESTGSFSAEATVPAAGVTLAVDGVGPVKLPIGAAQERMLVSVARPAMFGHGEETLTDPSVRDTWELTADQVSLGGAWEQVLEAVLLEVHEGLGLPQGSRLRAEPHALLVYGPDQFFAPHQDSEKDDEMVATLVVSLPSIHTGGELVVSHGGQSRTYRHSARDSIGFVAFYADCIHEVLPVRSGRRVTLTFNLLVTRESEEEIDPDEELASLVGEHFATPMTPRWSTEVTSVPNHLVVLLDHQYSERGLAAGRLKGRDVEWVNRLRVAAGRADCLSALALAEIRQTWNAYEEHRSWRYRYDDDESLANDGSSESYDLGELIEDEISLGWWKRSGVGDGEPIRLGVNQGEVCAVTPTDSLTPYQSEYEGYMGNYGNTVDRWYRRAAIVLWPKERDFIARAEADLPHAIAELIGRLKDGDDLDRARTDARAVVNLLRVGGQLLAPLLAVAESLDDAELAHDLLAPLGSEGLTAEHAPALAAVVNRYGRPWSQRLIGSWFPTRGHRLGRWEWATDTLPGVALALRRAGADGVVTDICRRIWANLSGSIGLALVEGPRAWAANVSSIVEPAESLFRVAEAEVVDEFVATLAATGDGVLDLELPMLRRLGSDAPASLVEDAVKRLEVMLAAPPRPADDWSIVWSGCGCDLCETLRGFLADRGATEFDWPLRTDGRQHIHQRIEAAELPVTHHTIRKGRPYTLHLAKRPDLHEREAVQRRQATTDLAWLREGRG</sequence>
<proteinExistence type="predicted"/>
<gene>
    <name evidence="2" type="ORF">SAMN02745244_01234</name>
</gene>
<dbReference type="Gene3D" id="2.60.120.620">
    <property type="entry name" value="q2cbj1_9rhob like domain"/>
    <property type="match status" value="1"/>
</dbReference>
<dbReference type="EMBL" id="FQZG01000018">
    <property type="protein sequence ID" value="SHI87202.1"/>
    <property type="molecule type" value="Genomic_DNA"/>
</dbReference>
<organism evidence="2 3">
    <name type="scientific">Tessaracoccus bendigoensis DSM 12906</name>
    <dbReference type="NCBI Taxonomy" id="1123357"/>
    <lineage>
        <taxon>Bacteria</taxon>
        <taxon>Bacillati</taxon>
        <taxon>Actinomycetota</taxon>
        <taxon>Actinomycetes</taxon>
        <taxon>Propionibacteriales</taxon>
        <taxon>Propionibacteriaceae</taxon>
        <taxon>Tessaracoccus</taxon>
    </lineage>
</organism>